<keyword evidence="3" id="KW-1185">Reference proteome</keyword>
<dbReference type="STRING" id="658196.A0A397SWR1"/>
<reference evidence="2 3" key="1">
    <citation type="submission" date="2018-06" db="EMBL/GenBank/DDBJ databases">
        <title>Comparative genomics reveals the genomic features of Rhizophagus irregularis, R. cerebriforme, R. diaphanum and Gigaspora rosea, and their symbiotic lifestyle signature.</title>
        <authorList>
            <person name="Morin E."/>
            <person name="San Clemente H."/>
            <person name="Chen E.C.H."/>
            <person name="De La Providencia I."/>
            <person name="Hainaut M."/>
            <person name="Kuo A."/>
            <person name="Kohler A."/>
            <person name="Murat C."/>
            <person name="Tang N."/>
            <person name="Roy S."/>
            <person name="Loubradou J."/>
            <person name="Henrissat B."/>
            <person name="Grigoriev I.V."/>
            <person name="Corradi N."/>
            <person name="Roux C."/>
            <person name="Martin F.M."/>
        </authorList>
    </citation>
    <scope>NUCLEOTIDE SEQUENCE [LARGE SCALE GENOMIC DNA]</scope>
    <source>
        <strain evidence="2 3">DAOM 227022</strain>
    </source>
</reference>
<evidence type="ECO:0000313" key="2">
    <source>
        <dbReference type="EMBL" id="RIA90640.1"/>
    </source>
</evidence>
<protein>
    <recommendedName>
        <fullName evidence="4">Protein kinase domain-containing protein</fullName>
    </recommendedName>
</protein>
<organism evidence="2 3">
    <name type="scientific">Glomus cerebriforme</name>
    <dbReference type="NCBI Taxonomy" id="658196"/>
    <lineage>
        <taxon>Eukaryota</taxon>
        <taxon>Fungi</taxon>
        <taxon>Fungi incertae sedis</taxon>
        <taxon>Mucoromycota</taxon>
        <taxon>Glomeromycotina</taxon>
        <taxon>Glomeromycetes</taxon>
        <taxon>Glomerales</taxon>
        <taxon>Glomeraceae</taxon>
        <taxon>Glomus</taxon>
    </lineage>
</organism>
<proteinExistence type="predicted"/>
<dbReference type="InterPro" id="IPR011009">
    <property type="entry name" value="Kinase-like_dom_sf"/>
</dbReference>
<feature type="binding site" evidence="1">
    <location>
        <position position="55"/>
    </location>
    <ligand>
        <name>ATP</name>
        <dbReference type="ChEBI" id="CHEBI:30616"/>
    </ligand>
</feature>
<dbReference type="EMBL" id="QKYT01000175">
    <property type="protein sequence ID" value="RIA90640.1"/>
    <property type="molecule type" value="Genomic_DNA"/>
</dbReference>
<dbReference type="Gene3D" id="3.30.200.20">
    <property type="entry name" value="Phosphorylase Kinase, domain 1"/>
    <property type="match status" value="1"/>
</dbReference>
<dbReference type="SUPFAM" id="SSF56112">
    <property type="entry name" value="Protein kinase-like (PK-like)"/>
    <property type="match status" value="1"/>
</dbReference>
<evidence type="ECO:0008006" key="4">
    <source>
        <dbReference type="Google" id="ProtNLM"/>
    </source>
</evidence>
<comment type="caution">
    <text evidence="2">The sequence shown here is derived from an EMBL/GenBank/DDBJ whole genome shotgun (WGS) entry which is preliminary data.</text>
</comment>
<name>A0A397SWR1_9GLOM</name>
<dbReference type="Proteomes" id="UP000265703">
    <property type="component" value="Unassembled WGS sequence"/>
</dbReference>
<accession>A0A397SWR1</accession>
<dbReference type="GO" id="GO:0005524">
    <property type="term" value="F:ATP binding"/>
    <property type="evidence" value="ECO:0007669"/>
    <property type="project" value="UniProtKB-UniRule"/>
</dbReference>
<evidence type="ECO:0000256" key="1">
    <source>
        <dbReference type="PROSITE-ProRule" id="PRU10141"/>
    </source>
</evidence>
<keyword evidence="1" id="KW-0067">ATP-binding</keyword>
<keyword evidence="1" id="KW-0547">Nucleotide-binding</keyword>
<evidence type="ECO:0000313" key="3">
    <source>
        <dbReference type="Proteomes" id="UP000265703"/>
    </source>
</evidence>
<gene>
    <name evidence="2" type="ORF">C1645_823087</name>
</gene>
<dbReference type="InterPro" id="IPR017441">
    <property type="entry name" value="Protein_kinase_ATP_BS"/>
</dbReference>
<sequence>MSNVHIDWLEESIANEYLNYYNYSEFNNIEPIGSGSYGSVVHANWKNIDSFFALKLSITIKQHKIAKRIGLP</sequence>
<dbReference type="OrthoDB" id="2444716at2759"/>
<dbReference type="AlphaFoldDB" id="A0A397SWR1"/>
<dbReference type="PROSITE" id="PS00107">
    <property type="entry name" value="PROTEIN_KINASE_ATP"/>
    <property type="match status" value="1"/>
</dbReference>